<dbReference type="PANTHER" id="PTHR11766">
    <property type="entry name" value="TYROSYL-TRNA SYNTHETASE"/>
    <property type="match status" value="1"/>
</dbReference>
<dbReference type="CDD" id="cd00165">
    <property type="entry name" value="S4"/>
    <property type="match status" value="1"/>
</dbReference>
<dbReference type="Proteomes" id="UP000231567">
    <property type="component" value="Unassembled WGS sequence"/>
</dbReference>
<evidence type="ECO:0000256" key="5">
    <source>
        <dbReference type="ARBA" id="ARBA00022917"/>
    </source>
</evidence>
<dbReference type="Gene3D" id="1.10.240.10">
    <property type="entry name" value="Tyrosyl-Transfer RNA Synthetase"/>
    <property type="match status" value="1"/>
</dbReference>
<keyword evidence="4 10" id="KW-0067">ATP-binding</keyword>
<dbReference type="GO" id="GO:0006437">
    <property type="term" value="P:tyrosyl-tRNA aminoacylation"/>
    <property type="evidence" value="ECO:0007669"/>
    <property type="project" value="UniProtKB-UniRule"/>
</dbReference>
<comment type="similarity">
    <text evidence="10">Belongs to the class-I aminoacyl-tRNA synthetase family.</text>
</comment>
<evidence type="ECO:0000313" key="13">
    <source>
        <dbReference type="Proteomes" id="UP000231567"/>
    </source>
</evidence>
<evidence type="ECO:0000256" key="2">
    <source>
        <dbReference type="ARBA" id="ARBA00022598"/>
    </source>
</evidence>
<proteinExistence type="inferred from homology"/>
<gene>
    <name evidence="12" type="ORF">COX39_03075</name>
</gene>
<dbReference type="Pfam" id="PF01479">
    <property type="entry name" value="S4"/>
    <property type="match status" value="1"/>
</dbReference>
<dbReference type="PANTHER" id="PTHR11766:SF1">
    <property type="entry name" value="TYROSINE--TRNA LIGASE"/>
    <property type="match status" value="1"/>
</dbReference>
<dbReference type="Gene3D" id="3.10.290.10">
    <property type="entry name" value="RNA-binding S4 domain"/>
    <property type="match status" value="1"/>
</dbReference>
<dbReference type="EC" id="6.1.1.1" evidence="1 8"/>
<keyword evidence="6 10" id="KW-0030">Aminoacyl-tRNA synthetase</keyword>
<evidence type="ECO:0000256" key="9">
    <source>
        <dbReference type="PROSITE-ProRule" id="PRU00182"/>
    </source>
</evidence>
<dbReference type="SUPFAM" id="SSF55174">
    <property type="entry name" value="Alpha-L RNA-binding motif"/>
    <property type="match status" value="1"/>
</dbReference>
<dbReference type="InterPro" id="IPR002307">
    <property type="entry name" value="Tyr-tRNA-ligase"/>
</dbReference>
<evidence type="ECO:0000256" key="10">
    <source>
        <dbReference type="RuleBase" id="RU363036"/>
    </source>
</evidence>
<dbReference type="GO" id="GO:0005829">
    <property type="term" value="C:cytosol"/>
    <property type="evidence" value="ECO:0007669"/>
    <property type="project" value="TreeGrafter"/>
</dbReference>
<evidence type="ECO:0000313" key="12">
    <source>
        <dbReference type="EMBL" id="PIP21423.1"/>
    </source>
</evidence>
<dbReference type="PROSITE" id="PS50889">
    <property type="entry name" value="S4"/>
    <property type="match status" value="1"/>
</dbReference>
<evidence type="ECO:0000256" key="1">
    <source>
        <dbReference type="ARBA" id="ARBA00013160"/>
    </source>
</evidence>
<dbReference type="GO" id="GO:0004831">
    <property type="term" value="F:tyrosine-tRNA ligase activity"/>
    <property type="evidence" value="ECO:0007669"/>
    <property type="project" value="UniProtKB-UniRule"/>
</dbReference>
<dbReference type="PROSITE" id="PS00178">
    <property type="entry name" value="AA_TRNA_LIGASE_I"/>
    <property type="match status" value="1"/>
</dbReference>
<dbReference type="NCBIfam" id="TIGR00234">
    <property type="entry name" value="tyrS"/>
    <property type="match status" value="1"/>
</dbReference>
<evidence type="ECO:0000256" key="3">
    <source>
        <dbReference type="ARBA" id="ARBA00022741"/>
    </source>
</evidence>
<evidence type="ECO:0000256" key="4">
    <source>
        <dbReference type="ARBA" id="ARBA00022840"/>
    </source>
</evidence>
<dbReference type="InterPro" id="IPR001412">
    <property type="entry name" value="aa-tRNA-synth_I_CS"/>
</dbReference>
<dbReference type="GO" id="GO:0003723">
    <property type="term" value="F:RNA binding"/>
    <property type="evidence" value="ECO:0007669"/>
    <property type="project" value="UniProtKB-KW"/>
</dbReference>
<dbReference type="AlphaFoldDB" id="A0A2G9YRV3"/>
<dbReference type="InterPro" id="IPR036986">
    <property type="entry name" value="S4_RNA-bd_sf"/>
</dbReference>
<comment type="catalytic activity">
    <reaction evidence="7">
        <text>tRNA(Tyr) + L-tyrosine + ATP = L-tyrosyl-tRNA(Tyr) + AMP + diphosphate + H(+)</text>
        <dbReference type="Rhea" id="RHEA:10220"/>
        <dbReference type="Rhea" id="RHEA-COMP:9706"/>
        <dbReference type="Rhea" id="RHEA-COMP:9707"/>
        <dbReference type="ChEBI" id="CHEBI:15378"/>
        <dbReference type="ChEBI" id="CHEBI:30616"/>
        <dbReference type="ChEBI" id="CHEBI:33019"/>
        <dbReference type="ChEBI" id="CHEBI:58315"/>
        <dbReference type="ChEBI" id="CHEBI:78442"/>
        <dbReference type="ChEBI" id="CHEBI:78536"/>
        <dbReference type="ChEBI" id="CHEBI:456215"/>
        <dbReference type="EC" id="6.1.1.1"/>
    </reaction>
</comment>
<comment type="caution">
    <text evidence="12">The sequence shown here is derived from an EMBL/GenBank/DDBJ whole genome shotgun (WGS) entry which is preliminary data.</text>
</comment>
<dbReference type="EMBL" id="PCRM01000041">
    <property type="protein sequence ID" value="PIP21423.1"/>
    <property type="molecule type" value="Genomic_DNA"/>
</dbReference>
<evidence type="ECO:0000256" key="6">
    <source>
        <dbReference type="ARBA" id="ARBA00023146"/>
    </source>
</evidence>
<dbReference type="GO" id="GO:0005524">
    <property type="term" value="F:ATP binding"/>
    <property type="evidence" value="ECO:0007669"/>
    <property type="project" value="UniProtKB-KW"/>
</dbReference>
<dbReference type="Gene3D" id="3.40.50.620">
    <property type="entry name" value="HUPs"/>
    <property type="match status" value="1"/>
</dbReference>
<evidence type="ECO:0000256" key="8">
    <source>
        <dbReference type="NCBIfam" id="TIGR00234"/>
    </source>
</evidence>
<dbReference type="PRINTS" id="PR01040">
    <property type="entry name" value="TRNASYNTHTYR"/>
</dbReference>
<evidence type="ECO:0000256" key="7">
    <source>
        <dbReference type="ARBA" id="ARBA00048248"/>
    </source>
</evidence>
<feature type="domain" description="RNA-binding S4" evidence="11">
    <location>
        <begin position="331"/>
        <end position="391"/>
    </location>
</feature>
<dbReference type="Pfam" id="PF00579">
    <property type="entry name" value="tRNA-synt_1b"/>
    <property type="match status" value="1"/>
</dbReference>
<dbReference type="CDD" id="cd00805">
    <property type="entry name" value="TyrRS_core"/>
    <property type="match status" value="1"/>
</dbReference>
<keyword evidence="3 10" id="KW-0547">Nucleotide-binding</keyword>
<dbReference type="InterPro" id="IPR002305">
    <property type="entry name" value="aa-tRNA-synth_Ic"/>
</dbReference>
<reference evidence="12 13" key="1">
    <citation type="submission" date="2017-09" db="EMBL/GenBank/DDBJ databases">
        <title>Depth-based differentiation of microbial function through sediment-hosted aquifers and enrichment of novel symbionts in the deep terrestrial subsurface.</title>
        <authorList>
            <person name="Probst A.J."/>
            <person name="Ladd B."/>
            <person name="Jarett J.K."/>
            <person name="Geller-Mcgrath D.E."/>
            <person name="Sieber C.M."/>
            <person name="Emerson J.B."/>
            <person name="Anantharaman K."/>
            <person name="Thomas B.C."/>
            <person name="Malmstrom R."/>
            <person name="Stieglmeier M."/>
            <person name="Klingl A."/>
            <person name="Woyke T."/>
            <person name="Ryan C.M."/>
            <person name="Banfield J.F."/>
        </authorList>
    </citation>
    <scope>NUCLEOTIDE SEQUENCE [LARGE SCALE GENOMIC DNA]</scope>
    <source>
        <strain evidence="12">CG23_combo_of_CG06-09_8_20_14_all_40_13</strain>
    </source>
</reference>
<dbReference type="InterPro" id="IPR014729">
    <property type="entry name" value="Rossmann-like_a/b/a_fold"/>
</dbReference>
<organism evidence="12 13">
    <name type="scientific">Candidatus Nealsonbacteria bacterium CG23_combo_of_CG06-09_8_20_14_all_40_13</name>
    <dbReference type="NCBI Taxonomy" id="1974724"/>
    <lineage>
        <taxon>Bacteria</taxon>
        <taxon>Candidatus Nealsoniibacteriota</taxon>
    </lineage>
</organism>
<dbReference type="InterPro" id="IPR024088">
    <property type="entry name" value="Tyr-tRNA-ligase_bac-type"/>
</dbReference>
<accession>A0A2G9YRV3</accession>
<dbReference type="InterPro" id="IPR002942">
    <property type="entry name" value="S4_RNA-bd"/>
</dbReference>
<sequence>MQQDELLTKSVAEIIAKENLEKKLASGKKLRIKYGIDPTTPEIHLGHAVPIRKLAQFQQLGHKIVFLLGDFTAQIGDPSGKLKTRTALSSKQVEENAKTFLAQVFQILDPDATEVHRQSEWFGKMNLADFFGILSKVSVNVILSHETFKNRLSKDLPLAMHELIYPVLQGYDSVAVKADVEVGGQDQKFNLLMGRHIQRAFGQNQQEIVMTKYLLGTDGKEKMSKSLGNFIALTDSPDQMYGKVMSIPDELIVPYFELCTNISVKGLQLIKNEYKNSQARRDLKAKLGKLIVETYHHVAAAEASEEEFNKIFKNKEKPSVIAEVKISSKQAILADLLVELKLADSRSEAKRLILQGAVKVADKILKDPFVKIELANGAIVQVGKRKFAKVIL</sequence>
<dbReference type="SMART" id="SM00363">
    <property type="entry name" value="S4"/>
    <property type="match status" value="1"/>
</dbReference>
<keyword evidence="9" id="KW-0694">RNA-binding</keyword>
<evidence type="ECO:0000259" key="11">
    <source>
        <dbReference type="SMART" id="SM00363"/>
    </source>
</evidence>
<protein>
    <recommendedName>
        <fullName evidence="1 8">Tyrosine--tRNA ligase</fullName>
        <ecNumber evidence="1 8">6.1.1.1</ecNumber>
    </recommendedName>
</protein>
<keyword evidence="2 10" id="KW-0436">Ligase</keyword>
<keyword evidence="5 10" id="KW-0648">Protein biosynthesis</keyword>
<dbReference type="SUPFAM" id="SSF52374">
    <property type="entry name" value="Nucleotidylyl transferase"/>
    <property type="match status" value="1"/>
</dbReference>
<name>A0A2G9YRV3_9BACT</name>